<feature type="compositionally biased region" description="Low complexity" evidence="1">
    <location>
        <begin position="82"/>
        <end position="93"/>
    </location>
</feature>
<proteinExistence type="predicted"/>
<keyword evidence="3" id="KW-1185">Reference proteome</keyword>
<accession>A0A4Z2FKP9</accession>
<feature type="compositionally biased region" description="Basic and acidic residues" evidence="1">
    <location>
        <begin position="163"/>
        <end position="181"/>
    </location>
</feature>
<reference evidence="2 3" key="1">
    <citation type="submission" date="2019-03" db="EMBL/GenBank/DDBJ databases">
        <title>First draft genome of Liparis tanakae, snailfish: a comprehensive survey of snailfish specific genes.</title>
        <authorList>
            <person name="Kim W."/>
            <person name="Song I."/>
            <person name="Jeong J.-H."/>
            <person name="Kim D."/>
            <person name="Kim S."/>
            <person name="Ryu S."/>
            <person name="Song J.Y."/>
            <person name="Lee S.K."/>
        </authorList>
    </citation>
    <scope>NUCLEOTIDE SEQUENCE [LARGE SCALE GENOMIC DNA]</scope>
    <source>
        <tissue evidence="2">Muscle</tissue>
    </source>
</reference>
<evidence type="ECO:0000313" key="3">
    <source>
        <dbReference type="Proteomes" id="UP000314294"/>
    </source>
</evidence>
<dbReference type="AlphaFoldDB" id="A0A4Z2FKP9"/>
<comment type="caution">
    <text evidence="2">The sequence shown here is derived from an EMBL/GenBank/DDBJ whole genome shotgun (WGS) entry which is preliminary data.</text>
</comment>
<protein>
    <submittedName>
        <fullName evidence="2">Uncharacterized protein</fullName>
    </submittedName>
</protein>
<feature type="region of interest" description="Disordered" evidence="1">
    <location>
        <begin position="156"/>
        <end position="204"/>
    </location>
</feature>
<organism evidence="2 3">
    <name type="scientific">Liparis tanakae</name>
    <name type="common">Tanaka's snailfish</name>
    <dbReference type="NCBI Taxonomy" id="230148"/>
    <lineage>
        <taxon>Eukaryota</taxon>
        <taxon>Metazoa</taxon>
        <taxon>Chordata</taxon>
        <taxon>Craniata</taxon>
        <taxon>Vertebrata</taxon>
        <taxon>Euteleostomi</taxon>
        <taxon>Actinopterygii</taxon>
        <taxon>Neopterygii</taxon>
        <taxon>Teleostei</taxon>
        <taxon>Neoteleostei</taxon>
        <taxon>Acanthomorphata</taxon>
        <taxon>Eupercaria</taxon>
        <taxon>Perciformes</taxon>
        <taxon>Cottioidei</taxon>
        <taxon>Cottales</taxon>
        <taxon>Liparidae</taxon>
        <taxon>Liparis</taxon>
    </lineage>
</organism>
<name>A0A4Z2FKP9_9TELE</name>
<evidence type="ECO:0000256" key="1">
    <source>
        <dbReference type="SAM" id="MobiDB-lite"/>
    </source>
</evidence>
<feature type="region of interest" description="Disordered" evidence="1">
    <location>
        <begin position="217"/>
        <end position="267"/>
    </location>
</feature>
<gene>
    <name evidence="2" type="ORF">EYF80_048516</name>
</gene>
<sequence length="310" mass="34416">MQTFAHVHPVHQKSLLPLVTALPDSGMPLVQSGLLASHDEDHSDAGRKLGARREVYGRKPGAQQEAVCMTGSTRQEDGYMAGSRTGRGSVSRTSLRRDDLSQGEVRPAHVLKWPRSTLTRTMQESATCRLYKGSEVMDTERLWWEAGVGFGEAAPQDVAGEQRSARQEEEAAAEEELKGESGEEAAEERGEEEEDEDEEEEKASDTLLQELWKHWRADGGGGKRRDIDERALERPSGVQTGAQRFTCSRMEQAAPGEDGSSISEPLEPDDETLIWSAGTFLELSLTVRRLEDGRVQRELEAEPELGFLRR</sequence>
<dbReference type="Proteomes" id="UP000314294">
    <property type="component" value="Unassembled WGS sequence"/>
</dbReference>
<feature type="compositionally biased region" description="Acidic residues" evidence="1">
    <location>
        <begin position="182"/>
        <end position="202"/>
    </location>
</feature>
<feature type="compositionally biased region" description="Basic and acidic residues" evidence="1">
    <location>
        <begin position="217"/>
        <end position="233"/>
    </location>
</feature>
<feature type="compositionally biased region" description="Polar residues" evidence="1">
    <location>
        <begin position="237"/>
        <end position="246"/>
    </location>
</feature>
<dbReference type="EMBL" id="SRLO01001118">
    <property type="protein sequence ID" value="TNN41313.1"/>
    <property type="molecule type" value="Genomic_DNA"/>
</dbReference>
<evidence type="ECO:0000313" key="2">
    <source>
        <dbReference type="EMBL" id="TNN41313.1"/>
    </source>
</evidence>
<feature type="region of interest" description="Disordered" evidence="1">
    <location>
        <begin position="76"/>
        <end position="103"/>
    </location>
</feature>